<dbReference type="AlphaFoldDB" id="A0A4P9XBU9"/>
<evidence type="ECO:0000313" key="3">
    <source>
        <dbReference type="EMBL" id="RKP02888.1"/>
    </source>
</evidence>
<sequence>MLPPTDVPSLPLLTILDFKPPALAALSFPSEPHSPALSCSPGTQMQEDMLDLTAPTSHQVSHKSRQAHDEPSGIAMHPFTMVKGNPSDPGSTAVASLPTIHSAYDAAALPMLMPDASMSRLTPPAFEPTVQAGSPESLGGTAPPLPKVGELSGTLPHPTVGPMPPMTDPAQEYRIQRARQRALRNRAAAQLSRDNRKRYIAELESRNARLKLENMQLRAAQEDPVRGGLATSAMAAELRRLRQQLAMMETLIAKSLQTISMHGDCPDVGLSFS</sequence>
<proteinExistence type="predicted"/>
<keyword evidence="4" id="KW-1185">Reference proteome</keyword>
<evidence type="ECO:0000256" key="1">
    <source>
        <dbReference type="SAM" id="Coils"/>
    </source>
</evidence>
<keyword evidence="1" id="KW-0175">Coiled coil</keyword>
<feature type="coiled-coil region" evidence="1">
    <location>
        <begin position="200"/>
        <end position="258"/>
    </location>
</feature>
<dbReference type="Gene3D" id="1.20.5.170">
    <property type="match status" value="1"/>
</dbReference>
<protein>
    <recommendedName>
        <fullName evidence="2">BZIP domain-containing protein</fullName>
    </recommendedName>
</protein>
<gene>
    <name evidence="3" type="ORF">CXG81DRAFT_24487</name>
</gene>
<evidence type="ECO:0000313" key="4">
    <source>
        <dbReference type="Proteomes" id="UP000274922"/>
    </source>
</evidence>
<dbReference type="SUPFAM" id="SSF57959">
    <property type="entry name" value="Leucine zipper domain"/>
    <property type="match status" value="1"/>
</dbReference>
<reference evidence="4" key="1">
    <citation type="journal article" date="2018" name="Nat. Microbiol.">
        <title>Leveraging single-cell genomics to expand the fungal tree of life.</title>
        <authorList>
            <person name="Ahrendt S.R."/>
            <person name="Quandt C.A."/>
            <person name="Ciobanu D."/>
            <person name="Clum A."/>
            <person name="Salamov A."/>
            <person name="Andreopoulos B."/>
            <person name="Cheng J.F."/>
            <person name="Woyke T."/>
            <person name="Pelin A."/>
            <person name="Henrissat B."/>
            <person name="Reynolds N.K."/>
            <person name="Benny G.L."/>
            <person name="Smith M.E."/>
            <person name="James T.Y."/>
            <person name="Grigoriev I.V."/>
        </authorList>
    </citation>
    <scope>NUCLEOTIDE SEQUENCE [LARGE SCALE GENOMIC DNA]</scope>
    <source>
        <strain evidence="4">ATCC 52028</strain>
    </source>
</reference>
<dbReference type="SMART" id="SM00338">
    <property type="entry name" value="BRLZ"/>
    <property type="match status" value="1"/>
</dbReference>
<organism evidence="3 4">
    <name type="scientific">Caulochytrium protostelioides</name>
    <dbReference type="NCBI Taxonomy" id="1555241"/>
    <lineage>
        <taxon>Eukaryota</taxon>
        <taxon>Fungi</taxon>
        <taxon>Fungi incertae sedis</taxon>
        <taxon>Chytridiomycota</taxon>
        <taxon>Chytridiomycota incertae sedis</taxon>
        <taxon>Chytridiomycetes</taxon>
        <taxon>Caulochytriales</taxon>
        <taxon>Caulochytriaceae</taxon>
        <taxon>Caulochytrium</taxon>
    </lineage>
</organism>
<dbReference type="GO" id="GO:0003700">
    <property type="term" value="F:DNA-binding transcription factor activity"/>
    <property type="evidence" value="ECO:0007669"/>
    <property type="project" value="InterPro"/>
</dbReference>
<dbReference type="InterPro" id="IPR004827">
    <property type="entry name" value="bZIP"/>
</dbReference>
<feature type="domain" description="BZIP" evidence="2">
    <location>
        <begin position="175"/>
        <end position="218"/>
    </location>
</feature>
<evidence type="ECO:0000259" key="2">
    <source>
        <dbReference type="PROSITE" id="PS50217"/>
    </source>
</evidence>
<dbReference type="InterPro" id="IPR046347">
    <property type="entry name" value="bZIP_sf"/>
</dbReference>
<accession>A0A4P9XBU9</accession>
<name>A0A4P9XBU9_9FUNG</name>
<dbReference type="EMBL" id="ML014133">
    <property type="protein sequence ID" value="RKP02888.1"/>
    <property type="molecule type" value="Genomic_DNA"/>
</dbReference>
<dbReference type="Proteomes" id="UP000274922">
    <property type="component" value="Unassembled WGS sequence"/>
</dbReference>
<dbReference type="PROSITE" id="PS50217">
    <property type="entry name" value="BZIP"/>
    <property type="match status" value="1"/>
</dbReference>
<dbReference type="CDD" id="cd14686">
    <property type="entry name" value="bZIP"/>
    <property type="match status" value="1"/>
</dbReference>